<dbReference type="EMBL" id="JAAZWO010000012">
    <property type="protein sequence ID" value="MBC2398295.1"/>
    <property type="molecule type" value="Genomic_DNA"/>
</dbReference>
<dbReference type="AlphaFoldDB" id="A0A923E886"/>
<accession>A0A923E886</accession>
<reference evidence="1 2" key="1">
    <citation type="submission" date="2020-04" db="EMBL/GenBank/DDBJ databases">
        <title>Genomic insights into acetone-butanol-ethanol (ABE) fermentation by sequencing solventogenic clostridia strains.</title>
        <authorList>
            <person name="Brown S."/>
        </authorList>
    </citation>
    <scope>NUCLEOTIDE SEQUENCE [LARGE SCALE GENOMIC DNA]</scope>
    <source>
        <strain evidence="1 2">DJ011</strain>
    </source>
</reference>
<evidence type="ECO:0000313" key="2">
    <source>
        <dbReference type="Proteomes" id="UP000563151"/>
    </source>
</evidence>
<protein>
    <submittedName>
        <fullName evidence="1">Uncharacterized protein</fullName>
    </submittedName>
</protein>
<keyword evidence="2" id="KW-1185">Reference proteome</keyword>
<organism evidence="1 2">
    <name type="scientific">Clostridium tetanomorphum</name>
    <dbReference type="NCBI Taxonomy" id="1553"/>
    <lineage>
        <taxon>Bacteria</taxon>
        <taxon>Bacillati</taxon>
        <taxon>Bacillota</taxon>
        <taxon>Clostridia</taxon>
        <taxon>Eubacteriales</taxon>
        <taxon>Clostridiaceae</taxon>
        <taxon>Clostridium</taxon>
    </lineage>
</organism>
<comment type="caution">
    <text evidence="1">The sequence shown here is derived from an EMBL/GenBank/DDBJ whole genome shotgun (WGS) entry which is preliminary data.</text>
</comment>
<evidence type="ECO:0000313" key="1">
    <source>
        <dbReference type="EMBL" id="MBC2398295.1"/>
    </source>
</evidence>
<dbReference type="RefSeq" id="WP_035150707.1">
    <property type="nucleotide sequence ID" value="NZ_JAAZWO010000012.1"/>
</dbReference>
<sequence>MSDFEKQIVFELSKQYIFETFDFKNRSPEDLLKYYQETAEKISKVIEDQNAKFAKENIEMFSKLNTKSH</sequence>
<name>A0A923E886_CLOTT</name>
<gene>
    <name evidence="1" type="ORF">HGG79_11005</name>
</gene>
<proteinExistence type="predicted"/>
<dbReference type="Proteomes" id="UP000563151">
    <property type="component" value="Unassembled WGS sequence"/>
</dbReference>